<feature type="domain" description="RNA polymerase sigma factor 70 region 4 type 2" evidence="6">
    <location>
        <begin position="133"/>
        <end position="184"/>
    </location>
</feature>
<accession>A0ABZ3IRY5</accession>
<protein>
    <submittedName>
        <fullName evidence="7">ECF RNA polymerase sigma factor SigW</fullName>
    </submittedName>
</protein>
<evidence type="ECO:0000256" key="4">
    <source>
        <dbReference type="ARBA" id="ARBA00023163"/>
    </source>
</evidence>
<dbReference type="SUPFAM" id="SSF88946">
    <property type="entry name" value="Sigma2 domain of RNA polymerase sigma factors"/>
    <property type="match status" value="1"/>
</dbReference>
<keyword evidence="3" id="KW-0731">Sigma factor</keyword>
<dbReference type="RefSeq" id="WP_094602614.1">
    <property type="nucleotide sequence ID" value="NZ_CP155573.1"/>
</dbReference>
<dbReference type="PANTHER" id="PTHR43133:SF51">
    <property type="entry name" value="RNA POLYMERASE SIGMA FACTOR"/>
    <property type="match status" value="1"/>
</dbReference>
<keyword evidence="2" id="KW-0805">Transcription regulation</keyword>
<keyword evidence="8" id="KW-1185">Reference proteome</keyword>
<dbReference type="InterPro" id="IPR014284">
    <property type="entry name" value="RNA_pol_sigma-70_dom"/>
</dbReference>
<dbReference type="InterPro" id="IPR013324">
    <property type="entry name" value="RNA_pol_sigma_r3/r4-like"/>
</dbReference>
<evidence type="ECO:0000259" key="5">
    <source>
        <dbReference type="Pfam" id="PF04542"/>
    </source>
</evidence>
<evidence type="ECO:0000256" key="3">
    <source>
        <dbReference type="ARBA" id="ARBA00023082"/>
    </source>
</evidence>
<proteinExistence type="inferred from homology"/>
<evidence type="ECO:0000256" key="1">
    <source>
        <dbReference type="ARBA" id="ARBA00010641"/>
    </source>
</evidence>
<dbReference type="PANTHER" id="PTHR43133">
    <property type="entry name" value="RNA POLYMERASE ECF-TYPE SIGMA FACTO"/>
    <property type="match status" value="1"/>
</dbReference>
<dbReference type="SUPFAM" id="SSF88659">
    <property type="entry name" value="Sigma3 and sigma4 domains of RNA polymerase sigma factors"/>
    <property type="match status" value="1"/>
</dbReference>
<dbReference type="Proteomes" id="UP000216752">
    <property type="component" value="Chromosome"/>
</dbReference>
<dbReference type="Gene3D" id="1.10.1740.10">
    <property type="match status" value="1"/>
</dbReference>
<organism evidence="7 8">
    <name type="scientific">Sporomusa silvacetica DSM 10669</name>
    <dbReference type="NCBI Taxonomy" id="1123289"/>
    <lineage>
        <taxon>Bacteria</taxon>
        <taxon>Bacillati</taxon>
        <taxon>Bacillota</taxon>
        <taxon>Negativicutes</taxon>
        <taxon>Selenomonadales</taxon>
        <taxon>Sporomusaceae</taxon>
        <taxon>Sporomusa</taxon>
    </lineage>
</organism>
<evidence type="ECO:0000256" key="2">
    <source>
        <dbReference type="ARBA" id="ARBA00023015"/>
    </source>
</evidence>
<dbReference type="Pfam" id="PF08281">
    <property type="entry name" value="Sigma70_r4_2"/>
    <property type="match status" value="1"/>
</dbReference>
<dbReference type="Pfam" id="PF04542">
    <property type="entry name" value="Sigma70_r2"/>
    <property type="match status" value="1"/>
</dbReference>
<dbReference type="InterPro" id="IPR036388">
    <property type="entry name" value="WH-like_DNA-bd_sf"/>
</dbReference>
<keyword evidence="4" id="KW-0804">Transcription</keyword>
<dbReference type="InterPro" id="IPR039425">
    <property type="entry name" value="RNA_pol_sigma-70-like"/>
</dbReference>
<comment type="similarity">
    <text evidence="1">Belongs to the sigma-70 factor family. ECF subfamily.</text>
</comment>
<gene>
    <name evidence="7" type="primary">sigW</name>
    <name evidence="7" type="ORF">SPSIL_046920</name>
</gene>
<dbReference type="InterPro" id="IPR013249">
    <property type="entry name" value="RNA_pol_sigma70_r4_t2"/>
</dbReference>
<dbReference type="InterPro" id="IPR013325">
    <property type="entry name" value="RNA_pol_sigma_r2"/>
</dbReference>
<dbReference type="InterPro" id="IPR007627">
    <property type="entry name" value="RNA_pol_sigma70_r2"/>
</dbReference>
<evidence type="ECO:0000313" key="7">
    <source>
        <dbReference type="EMBL" id="XFO68469.1"/>
    </source>
</evidence>
<name>A0ABZ3IRY5_9FIRM</name>
<dbReference type="CDD" id="cd06171">
    <property type="entry name" value="Sigma70_r4"/>
    <property type="match status" value="1"/>
</dbReference>
<reference evidence="7" key="1">
    <citation type="submission" date="2024-05" db="EMBL/GenBank/DDBJ databases">
        <title>Isolation and characterization of Sporomusa carbonis sp. nov., a carboxydotrophic hydrogenogen in the genus of Sporomusa isolated from a charcoal burning pile.</title>
        <authorList>
            <person name="Boeer T."/>
            <person name="Rosenbaum F."/>
            <person name="Eysell L."/>
            <person name="Mueller V."/>
            <person name="Daniel R."/>
            <person name="Poehlein A."/>
        </authorList>
    </citation>
    <scope>NUCLEOTIDE SEQUENCE [LARGE SCALE GENOMIC DNA]</scope>
    <source>
        <strain evidence="7">DSM 10669</strain>
    </source>
</reference>
<dbReference type="Gene3D" id="1.10.10.10">
    <property type="entry name" value="Winged helix-like DNA-binding domain superfamily/Winged helix DNA-binding domain"/>
    <property type="match status" value="1"/>
</dbReference>
<sequence length="214" mass="24501">MSNGKESESSPLAQTNFEDLYLAFWPKIHRYVTRLVGSQDAEDLTQEIFIKVEQAAATFRSESKLSTWIYRIATNAAIDKMRSASHSRVNNKTILSTTLEDVIEIDIDTNKLVCGQKSFLPETEVINKEMNSCIHAFIDALPEMYRTVVILSEFEGLKNKEIAEVLELSLDVVKIRLHRAKQKLKEDFSKNCNFYLNDRNVLACEQKAPLKHKT</sequence>
<evidence type="ECO:0000259" key="6">
    <source>
        <dbReference type="Pfam" id="PF08281"/>
    </source>
</evidence>
<dbReference type="NCBIfam" id="TIGR02937">
    <property type="entry name" value="sigma70-ECF"/>
    <property type="match status" value="1"/>
</dbReference>
<evidence type="ECO:0000313" key="8">
    <source>
        <dbReference type="Proteomes" id="UP000216752"/>
    </source>
</evidence>
<dbReference type="EMBL" id="CP155573">
    <property type="protein sequence ID" value="XFO68469.1"/>
    <property type="molecule type" value="Genomic_DNA"/>
</dbReference>
<feature type="domain" description="RNA polymerase sigma-70 region 2" evidence="5">
    <location>
        <begin position="20"/>
        <end position="85"/>
    </location>
</feature>